<dbReference type="InParanoid" id="A0A136INM6"/>
<dbReference type="EMBL" id="KQ964267">
    <property type="protein sequence ID" value="KXJ86542.1"/>
    <property type="molecule type" value="Genomic_DNA"/>
</dbReference>
<gene>
    <name evidence="3" type="ORF">Micbo1qcDRAFT_179801</name>
</gene>
<feature type="region of interest" description="Disordered" evidence="1">
    <location>
        <begin position="455"/>
        <end position="476"/>
    </location>
</feature>
<protein>
    <recommendedName>
        <fullName evidence="2">BZIP domain-containing protein</fullName>
    </recommendedName>
</protein>
<dbReference type="Proteomes" id="UP000070501">
    <property type="component" value="Unassembled WGS sequence"/>
</dbReference>
<dbReference type="PANTHER" id="PTHR39607:SF2">
    <property type="entry name" value="BZIP DOMAIN-CONTAINING PROTEIN"/>
    <property type="match status" value="1"/>
</dbReference>
<feature type="compositionally biased region" description="Polar residues" evidence="1">
    <location>
        <begin position="590"/>
        <end position="600"/>
    </location>
</feature>
<evidence type="ECO:0000256" key="1">
    <source>
        <dbReference type="SAM" id="MobiDB-lite"/>
    </source>
</evidence>
<dbReference type="OrthoDB" id="5387389at2759"/>
<keyword evidence="4" id="KW-1185">Reference proteome</keyword>
<organism evidence="3 4">
    <name type="scientific">Microdochium bolleyi</name>
    <dbReference type="NCBI Taxonomy" id="196109"/>
    <lineage>
        <taxon>Eukaryota</taxon>
        <taxon>Fungi</taxon>
        <taxon>Dikarya</taxon>
        <taxon>Ascomycota</taxon>
        <taxon>Pezizomycotina</taxon>
        <taxon>Sordariomycetes</taxon>
        <taxon>Xylariomycetidae</taxon>
        <taxon>Xylariales</taxon>
        <taxon>Microdochiaceae</taxon>
        <taxon>Microdochium</taxon>
    </lineage>
</organism>
<reference evidence="4" key="1">
    <citation type="submission" date="2016-02" db="EMBL/GenBank/DDBJ databases">
        <title>Draft genome sequence of Microdochium bolleyi, a fungal endophyte of beachgrass.</title>
        <authorList>
            <consortium name="DOE Joint Genome Institute"/>
            <person name="David A.S."/>
            <person name="May G."/>
            <person name="Haridas S."/>
            <person name="Lim J."/>
            <person name="Wang M."/>
            <person name="Labutti K."/>
            <person name="Lipzen A."/>
            <person name="Barry K."/>
            <person name="Grigoriev I.V."/>
        </authorList>
    </citation>
    <scope>NUCLEOTIDE SEQUENCE [LARGE SCALE GENOMIC DNA]</scope>
    <source>
        <strain evidence="4">J235TASD1</strain>
    </source>
</reference>
<feature type="compositionally biased region" description="Basic and acidic residues" evidence="1">
    <location>
        <begin position="327"/>
        <end position="338"/>
    </location>
</feature>
<feature type="compositionally biased region" description="Polar residues" evidence="1">
    <location>
        <begin position="218"/>
        <end position="229"/>
    </location>
</feature>
<proteinExistence type="predicted"/>
<feature type="compositionally biased region" description="Low complexity" evidence="1">
    <location>
        <begin position="417"/>
        <end position="427"/>
    </location>
</feature>
<evidence type="ECO:0000259" key="2">
    <source>
        <dbReference type="PROSITE" id="PS00036"/>
    </source>
</evidence>
<dbReference type="PANTHER" id="PTHR39607">
    <property type="entry name" value="XANTHOCILLIN BIOSYNTHESIS CLUSTER TRANSCRIPTION FACTOR XANC-RELATED"/>
    <property type="match status" value="1"/>
</dbReference>
<dbReference type="InterPro" id="IPR052635">
    <property type="entry name" value="Sec_Metab_Biosynth_Reg"/>
</dbReference>
<feature type="region of interest" description="Disordered" evidence="1">
    <location>
        <begin position="406"/>
        <end position="439"/>
    </location>
</feature>
<feature type="region of interest" description="Disordered" evidence="1">
    <location>
        <begin position="250"/>
        <end position="285"/>
    </location>
</feature>
<evidence type="ECO:0000313" key="3">
    <source>
        <dbReference type="EMBL" id="KXJ86542.1"/>
    </source>
</evidence>
<sequence>MVLVLVLANKVLTAQRCEGSGKKYLRRSNLYTPGNWQRHNARNPEGHWLPGSLIRFGKAPTVDLAVYFCYCCVDLYPTSMSKPQALDPISAASQIVPTHEPASWDQRDNLRASPGAPSVEVIDPQRGGGRLEPPWGGHSHHREVSSLDDVVACKIQKDDDTGHAITYPEGLKLPSSEHTANPSVEMHENAVSVQSADFSGGSPRWQRRPSEKKASGSWPMTSTGAGTGASWSIGQKCTFELNDGIGSLQPASMWGNATSRQPERWTRPAQVPKNPGGRSSSRRTELQKRLDLLTGARQGRVGIHPKKTPALIGPAQRVFLEEEKKEECQHFRETRDPTMETSSSVDMDNNGASSACSPATTVVTLGNNTACFSPFTDASAPSTVSSAPSSPLAFGDKFSHYHHASIDSVASGSPSVTTPTTTTTTTTDNDEDDWQHVTDPRERRKIQNRIAQRKYREKAALQRETDRRNARNQQLAGGSYARPWVCSNDDGRPLVPQRHDGIGTGHTELSGLPWGGINFGGGPRQHDIRQQRQQQQQQQQEASLADGGQAEAMRQFMERQRLLWQRQQMQIHRRHRLREEEEEEQKKQQSTRLQEQQRGQVGSYHARTVPNHPSHLMPPPPPPPPPIFTTSQLPQDDADLHAIPHPCLTPATAFYDDASSSFYPPFQQDPPIPPAGSFGEAMFYGSGLDYSMQYQATPIDPSLLANMGGGAALVLDADMTDSVAMDEETERELLAWPD</sequence>
<feature type="compositionally biased region" description="Basic and acidic residues" evidence="1">
    <location>
        <begin position="457"/>
        <end position="469"/>
    </location>
</feature>
<dbReference type="AlphaFoldDB" id="A0A136INM6"/>
<feature type="compositionally biased region" description="Gly residues" evidence="1">
    <location>
        <begin position="513"/>
        <end position="523"/>
    </location>
</feature>
<feature type="region of interest" description="Disordered" evidence="1">
    <location>
        <begin position="194"/>
        <end position="229"/>
    </location>
</feature>
<evidence type="ECO:0000313" key="4">
    <source>
        <dbReference type="Proteomes" id="UP000070501"/>
    </source>
</evidence>
<dbReference type="PROSITE" id="PS00036">
    <property type="entry name" value="BZIP_BASIC"/>
    <property type="match status" value="1"/>
</dbReference>
<feature type="region of interest" description="Disordered" evidence="1">
    <location>
        <begin position="575"/>
        <end position="624"/>
    </location>
</feature>
<feature type="region of interest" description="Disordered" evidence="1">
    <location>
        <begin position="327"/>
        <end position="352"/>
    </location>
</feature>
<feature type="domain" description="BZIP" evidence="2">
    <location>
        <begin position="443"/>
        <end position="458"/>
    </location>
</feature>
<feature type="compositionally biased region" description="Polar residues" evidence="1">
    <location>
        <begin position="339"/>
        <end position="352"/>
    </location>
</feature>
<accession>A0A136INM6</accession>
<dbReference type="CDD" id="cd14688">
    <property type="entry name" value="bZIP_YAP"/>
    <property type="match status" value="1"/>
</dbReference>
<feature type="region of interest" description="Disordered" evidence="1">
    <location>
        <begin position="99"/>
        <end position="127"/>
    </location>
</feature>
<dbReference type="GO" id="GO:0003700">
    <property type="term" value="F:DNA-binding transcription factor activity"/>
    <property type="evidence" value="ECO:0007669"/>
    <property type="project" value="InterPro"/>
</dbReference>
<dbReference type="InterPro" id="IPR004827">
    <property type="entry name" value="bZIP"/>
</dbReference>
<name>A0A136INM6_9PEZI</name>
<feature type="region of interest" description="Disordered" evidence="1">
    <location>
        <begin position="500"/>
        <end position="549"/>
    </location>
</feature>
<feature type="compositionally biased region" description="Low complexity" evidence="1">
    <location>
        <begin position="531"/>
        <end position="540"/>
    </location>
</feature>